<evidence type="ECO:0000259" key="2">
    <source>
        <dbReference type="PROSITE" id="PS51898"/>
    </source>
</evidence>
<dbReference type="InterPro" id="IPR011010">
    <property type="entry name" value="DNA_brk_join_enz"/>
</dbReference>
<comment type="caution">
    <text evidence="3">The sequence shown here is derived from an EMBL/GenBank/DDBJ whole genome shotgun (WGS) entry which is preliminary data.</text>
</comment>
<dbReference type="InterPro" id="IPR013762">
    <property type="entry name" value="Integrase-like_cat_sf"/>
</dbReference>
<dbReference type="Proteomes" id="UP001174037">
    <property type="component" value="Unassembled WGS sequence"/>
</dbReference>
<proteinExistence type="predicted"/>
<dbReference type="GO" id="GO:0003677">
    <property type="term" value="F:DNA binding"/>
    <property type="evidence" value="ECO:0007669"/>
    <property type="project" value="InterPro"/>
</dbReference>
<dbReference type="EMBL" id="JARGCK010000013">
    <property type="protein sequence ID" value="MDK9866737.1"/>
    <property type="molecule type" value="Genomic_DNA"/>
</dbReference>
<feature type="domain" description="Tyr recombinase" evidence="2">
    <location>
        <begin position="1"/>
        <end position="145"/>
    </location>
</feature>
<dbReference type="PROSITE" id="PS51898">
    <property type="entry name" value="TYR_RECOMBINASE"/>
    <property type="match status" value="1"/>
</dbReference>
<evidence type="ECO:0000313" key="3">
    <source>
        <dbReference type="EMBL" id="MDK9866737.1"/>
    </source>
</evidence>
<evidence type="ECO:0000256" key="1">
    <source>
        <dbReference type="ARBA" id="ARBA00023172"/>
    </source>
</evidence>
<dbReference type="InterPro" id="IPR002104">
    <property type="entry name" value="Integrase_catalytic"/>
</dbReference>
<protein>
    <submittedName>
        <fullName evidence="3">Tyrosine-type recombinase/integrase</fullName>
    </submittedName>
</protein>
<dbReference type="Pfam" id="PF00589">
    <property type="entry name" value="Phage_integrase"/>
    <property type="match status" value="1"/>
</dbReference>
<gene>
    <name evidence="3" type="ORF">P1A27_12390</name>
</gene>
<accession>A0AAW7AKS5</accession>
<dbReference type="AlphaFoldDB" id="A0AAW7AKS5"/>
<dbReference type="SUPFAM" id="SSF56349">
    <property type="entry name" value="DNA breaking-rejoining enzymes"/>
    <property type="match status" value="1"/>
</dbReference>
<dbReference type="GO" id="GO:0015074">
    <property type="term" value="P:DNA integration"/>
    <property type="evidence" value="ECO:0007669"/>
    <property type="project" value="InterPro"/>
</dbReference>
<dbReference type="Gene3D" id="1.10.443.10">
    <property type="entry name" value="Intergrase catalytic core"/>
    <property type="match status" value="1"/>
</dbReference>
<name>A0AAW7AKS5_9STAP</name>
<keyword evidence="1" id="KW-0233">DNA recombination</keyword>
<sequence length="147" mass="17018">MINIHINKTDYHGIVTAPKTKASIRDIYLPAHMMDDLQEYLNWYKDNNIYKSNYVLFGTFFKAFSESAIDRWFTGTLKKLDETLPDGETFPRIVIHELRHSHASMLVNHGASLMIIAQRLGHSSISEVSSRYGHLYPSTQKEIIKYL</sequence>
<dbReference type="GO" id="GO:0006310">
    <property type="term" value="P:DNA recombination"/>
    <property type="evidence" value="ECO:0007669"/>
    <property type="project" value="UniProtKB-KW"/>
</dbReference>
<reference evidence="3" key="2">
    <citation type="submission" date="2023-03" db="EMBL/GenBank/DDBJ databases">
        <authorList>
            <person name="Vazquez L."/>
            <person name="Rodriguez J."/>
            <person name="Mayo B."/>
            <person name="Florez A.B."/>
        </authorList>
    </citation>
    <scope>NUCLEOTIDE SEQUENCE</scope>
    <source>
        <strain evidence="3">5A3I</strain>
    </source>
</reference>
<evidence type="ECO:0000313" key="4">
    <source>
        <dbReference type="Proteomes" id="UP001174037"/>
    </source>
</evidence>
<dbReference type="RefSeq" id="WP_285324316.1">
    <property type="nucleotide sequence ID" value="NZ_JARGCK010000013.1"/>
</dbReference>
<organism evidence="3 4">
    <name type="scientific">Staphylococcus equorum</name>
    <dbReference type="NCBI Taxonomy" id="246432"/>
    <lineage>
        <taxon>Bacteria</taxon>
        <taxon>Bacillati</taxon>
        <taxon>Bacillota</taxon>
        <taxon>Bacilli</taxon>
        <taxon>Bacillales</taxon>
        <taxon>Staphylococcaceae</taxon>
        <taxon>Staphylococcus</taxon>
    </lineage>
</organism>
<reference evidence="3" key="1">
    <citation type="journal article" date="2023" name="Int. J. Mol. Sci.">
        <title>Antibiotic Resistance/Susceptibility Profiles of Staphylococcus equorum Strains from Cheese, and Genome Analysis for Antibiotic Resistance Genes.</title>
        <authorList>
            <person name="Vazquez L."/>
            <person name="Srednik M.E."/>
            <person name="Rodriguez J."/>
            <person name="Florez A.B."/>
            <person name="Mayo B."/>
        </authorList>
    </citation>
    <scope>NUCLEOTIDE SEQUENCE</scope>
    <source>
        <strain evidence="3">5A3I</strain>
    </source>
</reference>